<feature type="region of interest" description="Disordered" evidence="1">
    <location>
        <begin position="1"/>
        <end position="20"/>
    </location>
</feature>
<name>A0A5B6WQS2_9ROSI</name>
<proteinExistence type="predicted"/>
<dbReference type="EMBL" id="SMMG02000002">
    <property type="protein sequence ID" value="KAA3484229.1"/>
    <property type="molecule type" value="Genomic_DNA"/>
</dbReference>
<dbReference type="Proteomes" id="UP000325315">
    <property type="component" value="Unassembled WGS sequence"/>
</dbReference>
<evidence type="ECO:0000313" key="3">
    <source>
        <dbReference type="Proteomes" id="UP000325315"/>
    </source>
</evidence>
<accession>A0A5B6WQS2</accession>
<organism evidence="2 3">
    <name type="scientific">Gossypium australe</name>
    <dbReference type="NCBI Taxonomy" id="47621"/>
    <lineage>
        <taxon>Eukaryota</taxon>
        <taxon>Viridiplantae</taxon>
        <taxon>Streptophyta</taxon>
        <taxon>Embryophyta</taxon>
        <taxon>Tracheophyta</taxon>
        <taxon>Spermatophyta</taxon>
        <taxon>Magnoliopsida</taxon>
        <taxon>eudicotyledons</taxon>
        <taxon>Gunneridae</taxon>
        <taxon>Pentapetalae</taxon>
        <taxon>rosids</taxon>
        <taxon>malvids</taxon>
        <taxon>Malvales</taxon>
        <taxon>Malvaceae</taxon>
        <taxon>Malvoideae</taxon>
        <taxon>Gossypium</taxon>
    </lineage>
</organism>
<reference evidence="3" key="1">
    <citation type="journal article" date="2019" name="Plant Biotechnol. J.">
        <title>Genome sequencing of the Australian wild diploid species Gossypium australe highlights disease resistance and delayed gland morphogenesis.</title>
        <authorList>
            <person name="Cai Y."/>
            <person name="Cai X."/>
            <person name="Wang Q."/>
            <person name="Wang P."/>
            <person name="Zhang Y."/>
            <person name="Cai C."/>
            <person name="Xu Y."/>
            <person name="Wang K."/>
            <person name="Zhou Z."/>
            <person name="Wang C."/>
            <person name="Geng S."/>
            <person name="Li B."/>
            <person name="Dong Q."/>
            <person name="Hou Y."/>
            <person name="Wang H."/>
            <person name="Ai P."/>
            <person name="Liu Z."/>
            <person name="Yi F."/>
            <person name="Sun M."/>
            <person name="An G."/>
            <person name="Cheng J."/>
            <person name="Zhang Y."/>
            <person name="Shi Q."/>
            <person name="Xie Y."/>
            <person name="Shi X."/>
            <person name="Chang Y."/>
            <person name="Huang F."/>
            <person name="Chen Y."/>
            <person name="Hong S."/>
            <person name="Mi L."/>
            <person name="Sun Q."/>
            <person name="Zhang L."/>
            <person name="Zhou B."/>
            <person name="Peng R."/>
            <person name="Zhang X."/>
            <person name="Liu F."/>
        </authorList>
    </citation>
    <scope>NUCLEOTIDE SEQUENCE [LARGE SCALE GENOMIC DNA]</scope>
    <source>
        <strain evidence="3">cv. PA1801</strain>
    </source>
</reference>
<keyword evidence="3" id="KW-1185">Reference proteome</keyword>
<sequence>MWQLSHYHDQESKKSDLDRGKAKIVKATEGLGDRRGSFDPTVGGNLALQVAYFVTRLWHTGVPNDHGIKLVAN</sequence>
<comment type="caution">
    <text evidence="2">The sequence shown here is derived from an EMBL/GenBank/DDBJ whole genome shotgun (WGS) entry which is preliminary data.</text>
</comment>
<gene>
    <name evidence="2" type="ORF">EPI10_006324</name>
</gene>
<evidence type="ECO:0000313" key="2">
    <source>
        <dbReference type="EMBL" id="KAA3484229.1"/>
    </source>
</evidence>
<dbReference type="AlphaFoldDB" id="A0A5B6WQS2"/>
<protein>
    <submittedName>
        <fullName evidence="2">Uncharacterized protein</fullName>
    </submittedName>
</protein>
<evidence type="ECO:0000256" key="1">
    <source>
        <dbReference type="SAM" id="MobiDB-lite"/>
    </source>
</evidence>